<dbReference type="RefSeq" id="WP_011646698.1">
    <property type="nucleotide sequence ID" value="NZ_ARYI01000009.1"/>
</dbReference>
<protein>
    <submittedName>
        <fullName evidence="1">Uncharacterized protein</fullName>
    </submittedName>
</protein>
<dbReference type="Gene3D" id="2.40.50.320">
    <property type="entry name" value="Copper binding periplasmic protein CusF"/>
    <property type="match status" value="1"/>
</dbReference>
<proteinExistence type="predicted"/>
<evidence type="ECO:0000313" key="2">
    <source>
        <dbReference type="Proteomes" id="UP000025061"/>
    </source>
</evidence>
<sequence>MNTLNLITASLAALGLAACGNPQEVRPAETMAAEAPMEMAAETAPTEMASSDMSGASERIGRATGTIKSVAGQSDFLTIDHGPIDGVGMGAMTMGFDIAGDVDLTGFSEGDTVAFEVKQGRDGSYRIMSICNTGTEGADCLDTRIARPGNPE</sequence>
<dbReference type="InterPro" id="IPR021647">
    <property type="entry name" value="CusF_Ec"/>
</dbReference>
<evidence type="ECO:0000313" key="1">
    <source>
        <dbReference type="EMBL" id="KCZ92519.1"/>
    </source>
</evidence>
<reference evidence="1 2" key="1">
    <citation type="submission" date="2013-04" db="EMBL/GenBank/DDBJ databases">
        <title>Hyphomonas hirschiana VP5 Genome Sequencing.</title>
        <authorList>
            <person name="Lai Q."/>
            <person name="Shao Z."/>
        </authorList>
    </citation>
    <scope>NUCLEOTIDE SEQUENCE [LARGE SCALE GENOMIC DNA]</scope>
    <source>
        <strain evidence="1 2">VP5</strain>
    </source>
</reference>
<dbReference type="EMBL" id="ARYI01000009">
    <property type="protein sequence ID" value="KCZ92519.1"/>
    <property type="molecule type" value="Genomic_DNA"/>
</dbReference>
<dbReference type="PATRIC" id="fig|1280951.3.peg.2233"/>
<organism evidence="1 2">
    <name type="scientific">Hyphomonas hirschiana VP5</name>
    <dbReference type="NCBI Taxonomy" id="1280951"/>
    <lineage>
        <taxon>Bacteria</taxon>
        <taxon>Pseudomonadati</taxon>
        <taxon>Pseudomonadota</taxon>
        <taxon>Alphaproteobacteria</taxon>
        <taxon>Hyphomonadales</taxon>
        <taxon>Hyphomonadaceae</taxon>
        <taxon>Hyphomonas</taxon>
    </lineage>
</organism>
<dbReference type="AlphaFoldDB" id="A0A059FPH3"/>
<name>A0A059FPH3_9PROT</name>
<comment type="caution">
    <text evidence="1">The sequence shown here is derived from an EMBL/GenBank/DDBJ whole genome shotgun (WGS) entry which is preliminary data.</text>
</comment>
<dbReference type="Proteomes" id="UP000025061">
    <property type="component" value="Unassembled WGS sequence"/>
</dbReference>
<keyword evidence="2" id="KW-1185">Reference proteome</keyword>
<accession>A0A059FPH3</accession>
<dbReference type="InterPro" id="IPR042230">
    <property type="entry name" value="CusF_sf"/>
</dbReference>
<dbReference type="Pfam" id="PF11604">
    <property type="entry name" value="CusF_Ec"/>
    <property type="match status" value="1"/>
</dbReference>
<gene>
    <name evidence="1" type="ORF">HHI_11086</name>
</gene>